<feature type="transmembrane region" description="Helical" evidence="2">
    <location>
        <begin position="52"/>
        <end position="72"/>
    </location>
</feature>
<feature type="coiled-coil region" evidence="1">
    <location>
        <begin position="508"/>
        <end position="535"/>
    </location>
</feature>
<comment type="caution">
    <text evidence="3">The sequence shown here is derived from an EMBL/GenBank/DDBJ whole genome shotgun (WGS) entry which is preliminary data.</text>
</comment>
<evidence type="ECO:0000256" key="2">
    <source>
        <dbReference type="SAM" id="Phobius"/>
    </source>
</evidence>
<keyword evidence="2" id="KW-0812">Transmembrane</keyword>
<keyword evidence="2" id="KW-1133">Transmembrane helix</keyword>
<name>A0A8S1LCL6_PARPR</name>
<evidence type="ECO:0008006" key="5">
    <source>
        <dbReference type="Google" id="ProtNLM"/>
    </source>
</evidence>
<gene>
    <name evidence="3" type="ORF">PPRIM_AZ9-3.1.T0360042</name>
</gene>
<organism evidence="3 4">
    <name type="scientific">Paramecium primaurelia</name>
    <dbReference type="NCBI Taxonomy" id="5886"/>
    <lineage>
        <taxon>Eukaryota</taxon>
        <taxon>Sar</taxon>
        <taxon>Alveolata</taxon>
        <taxon>Ciliophora</taxon>
        <taxon>Intramacronucleata</taxon>
        <taxon>Oligohymenophorea</taxon>
        <taxon>Peniculida</taxon>
        <taxon>Parameciidae</taxon>
        <taxon>Paramecium</taxon>
    </lineage>
</organism>
<keyword evidence="2" id="KW-0472">Membrane</keyword>
<protein>
    <recommendedName>
        <fullName evidence="5">Transmembrane protein</fullName>
    </recommendedName>
</protein>
<reference evidence="3" key="1">
    <citation type="submission" date="2021-01" db="EMBL/GenBank/DDBJ databases">
        <authorList>
            <consortium name="Genoscope - CEA"/>
            <person name="William W."/>
        </authorList>
    </citation>
    <scope>NUCLEOTIDE SEQUENCE</scope>
</reference>
<dbReference type="OMA" id="IDIYMIQ"/>
<accession>A0A8S1LCL6</accession>
<proteinExistence type="predicted"/>
<evidence type="ECO:0000313" key="4">
    <source>
        <dbReference type="Proteomes" id="UP000688137"/>
    </source>
</evidence>
<dbReference type="EMBL" id="CAJJDM010000035">
    <property type="protein sequence ID" value="CAD8064271.1"/>
    <property type="molecule type" value="Genomic_DNA"/>
</dbReference>
<feature type="transmembrane region" description="Helical" evidence="2">
    <location>
        <begin position="28"/>
        <end position="46"/>
    </location>
</feature>
<keyword evidence="1" id="KW-0175">Coiled coil</keyword>
<keyword evidence="4" id="KW-1185">Reference proteome</keyword>
<evidence type="ECO:0000256" key="1">
    <source>
        <dbReference type="SAM" id="Coils"/>
    </source>
</evidence>
<sequence length="672" mass="79764">MIKKLSLSFISSDLEYSFKKWVIEQNQFIYETTLVTITIYLLINLINYNNDVIYIITTSICLCIELTILFFYQKYPLQREQIQSLNLIIYAITIDIYMIQNQTQDTSTEMGILKYILYLQGNRFRCQTLIFFLSYGVEVSISQWDVAPQIVHGLFRLFIIFFRYQVEMKRRQHYLAYRSQLQYENLIEEQLPTWVVLIKYDKQQGQLKIDKINRIMRETFNFVSDQKFREFLRDSNIIPLEGHTKKQFNFEESLMEELIVKQQSNQIKKFEGQFINNQKKWQFQITKIYFNQIEPTILLLFIEQSGNQYDYYNHQIKWRDQQLVNHSKQCLNYIKDQINILKYIKLQSNADQIFHLTNQICNSYILFNQNLNIHNITQITYNKLKYKINEFKLIDLVNQFKEDLKFTNNQLKLNIILKTDRSKIISIILSICEFIKIMLAIITNDEKQLYECHPSGYPIQIKFKRVLSKPGCLKITMKHQIFKISPQIQDALSKASSYTDHKKRNWGVNHYYENIQNLSDQIHDLNLKAQKVTKSQISIQDPDSALLQQQNKGIFLKGSTEPFSTLGLPLAQYLISQLGPNNQINFKDTQLQNMGDSLSFRNSTPQTKISFLIYEDLNDFIYQLNQQDPNPYLDCFYSNEVQQSTFKTFHSLSPSHKPKRGSLQSLINTQLI</sequence>
<dbReference type="AlphaFoldDB" id="A0A8S1LCL6"/>
<dbReference type="Proteomes" id="UP000688137">
    <property type="component" value="Unassembled WGS sequence"/>
</dbReference>
<evidence type="ECO:0000313" key="3">
    <source>
        <dbReference type="EMBL" id="CAD8064271.1"/>
    </source>
</evidence>